<organism evidence="2 3">
    <name type="scientific">Paratissierella segnis</name>
    <dbReference type="NCBI Taxonomy" id="2763679"/>
    <lineage>
        <taxon>Bacteria</taxon>
        <taxon>Bacillati</taxon>
        <taxon>Bacillota</taxon>
        <taxon>Tissierellia</taxon>
        <taxon>Tissierellales</taxon>
        <taxon>Tissierellaceae</taxon>
        <taxon>Paratissierella</taxon>
    </lineage>
</organism>
<sequence>MENKLTLDGVKCVVNTCQYYKDGDHCTANRIEIRPRNAETSEETDCATFEPTM</sequence>
<evidence type="ECO:0000259" key="1">
    <source>
        <dbReference type="Pfam" id="PF07561"/>
    </source>
</evidence>
<comment type="caution">
    <text evidence="2">The sequence shown here is derived from an EMBL/GenBank/DDBJ whole genome shotgun (WGS) entry which is preliminary data.</text>
</comment>
<reference evidence="2" key="1">
    <citation type="submission" date="2020-08" db="EMBL/GenBank/DDBJ databases">
        <title>Genome public.</title>
        <authorList>
            <person name="Liu C."/>
            <person name="Sun Q."/>
        </authorList>
    </citation>
    <scope>NUCLEOTIDE SEQUENCE</scope>
    <source>
        <strain evidence="2">BX21</strain>
    </source>
</reference>
<gene>
    <name evidence="2" type="ORF">H8707_10915</name>
</gene>
<dbReference type="Pfam" id="PF07561">
    <property type="entry name" value="DUF1540"/>
    <property type="match status" value="1"/>
</dbReference>
<evidence type="ECO:0000313" key="3">
    <source>
        <dbReference type="Proteomes" id="UP000601171"/>
    </source>
</evidence>
<name>A0A926EYA0_9FIRM</name>
<dbReference type="Proteomes" id="UP000601171">
    <property type="component" value="Unassembled WGS sequence"/>
</dbReference>
<dbReference type="RefSeq" id="WP_262430182.1">
    <property type="nucleotide sequence ID" value="NZ_JACRTG010000026.1"/>
</dbReference>
<proteinExistence type="predicted"/>
<accession>A0A926EYA0</accession>
<evidence type="ECO:0000313" key="2">
    <source>
        <dbReference type="EMBL" id="MBC8588727.1"/>
    </source>
</evidence>
<dbReference type="AlphaFoldDB" id="A0A926EYA0"/>
<dbReference type="EMBL" id="JACRTG010000026">
    <property type="protein sequence ID" value="MBC8588727.1"/>
    <property type="molecule type" value="Genomic_DNA"/>
</dbReference>
<dbReference type="InterPro" id="IPR011437">
    <property type="entry name" value="DUF1540"/>
</dbReference>
<keyword evidence="3" id="KW-1185">Reference proteome</keyword>
<protein>
    <submittedName>
        <fullName evidence="2">DUF1540 domain-containing protein</fullName>
    </submittedName>
</protein>
<feature type="domain" description="DUF1540" evidence="1">
    <location>
        <begin position="10"/>
        <end position="49"/>
    </location>
</feature>